<keyword evidence="5 9" id="KW-0175">Coiled coil</keyword>
<feature type="coiled-coil region" evidence="9">
    <location>
        <begin position="338"/>
        <end position="365"/>
    </location>
</feature>
<keyword evidence="7" id="KW-0206">Cytoskeleton</keyword>
<feature type="coiled-coil region" evidence="9">
    <location>
        <begin position="1402"/>
        <end position="2135"/>
    </location>
</feature>
<dbReference type="SMART" id="SM00129">
    <property type="entry name" value="KISc"/>
    <property type="match status" value="1"/>
</dbReference>
<feature type="coiled-coil region" evidence="9">
    <location>
        <begin position="2670"/>
        <end position="2704"/>
    </location>
</feature>
<evidence type="ECO:0000256" key="3">
    <source>
        <dbReference type="ARBA" id="ARBA00022741"/>
    </source>
</evidence>
<feature type="region of interest" description="Disordered" evidence="10">
    <location>
        <begin position="2726"/>
        <end position="2829"/>
    </location>
</feature>
<dbReference type="InterPro" id="IPR027640">
    <property type="entry name" value="Kinesin-like_fam"/>
</dbReference>
<dbReference type="GO" id="GO:0003777">
    <property type="term" value="F:microtubule motor activity"/>
    <property type="evidence" value="ECO:0007669"/>
    <property type="project" value="InterPro"/>
</dbReference>
<sequence length="2829" mass="332408">MAEEGAVAVCVRVRPLNSREEALGGDTQIYWKTDNNAIYQVDGSKSFNFDRVFHSNETTKNVYEEIAVPIIDSAIQGYNGTIFAYGQTASGKTYTMMGSEDYLGVIPRAIHDIFQKIKKFPDREFLLRVSYMEIYNETITDLLCDTQKMKPLIIREDFNRNVYVADLTEEVVYTSEMALKWITKGEKNRHYGITKMNQRSSRSHTIFRMILESREKGEPSNCDGSVKVSHLNLVDLAGSERAAQTGAEGVRLKEGCNINRSLFILGQVIKKLSDGQVGGFINYRDSKLTRILQNSLGGNAKTRIICTITPVSFDETLTTLQFASTAKYMKNTPYVNEVSSDEALLKRYRKEIMDLKKQLEEVSLETRAQAMEKDQLAQLLEEKDLLQKVQIEKIQNLTRMLVTSSSLTSQQELKAKRKRRVTWCLGKINKMKDSNYLNEFNMSANITKTHKAAVTMIGEIDESISSESDIFSNTLDPLTEVEWNPATKLLSQENLESELNSLRANYDNLILDYEQLRRENEEMELKLKEKNDLDEFEALERKAEKDQEMQLIHEISNLKNLVKHAEVYNQDLENELSSKVELLREKEEQIKKLQKYIDCQKSEDTKMDLSYSSESTEDLKQMKQTLLDAEGVALDAKRESAFLRSENLELKEKMKELANAYKQMENDIQLYQSQLEAKKKMQVDLEKELQSSFNEITKLTSLIDGKVPKDLVCNLELERKITDLQKELNKEVEENEALRKEVNLLSALKPLPSELEILRKEIHDKSEELYIIISERDKLFSEVVQKENRIQDLLEEIEKTKNDLATTQMNYKSTDQEFQDLKNHLEFEQKYKMVLEENARMNQEVGNLSKQAQKLGLSSDALSTELCPKTKELQQKATKSQEVLNEMEELKEQLESRDSRLQTVEKEKALIAEQLQQTLVEIRTLTQERDDLKQLQESLQIERDQLKSDIQDTVNMNIDTQEQLRNALESLKQHQETINILKMRISEETSRNLHTEENLGETKDEFQEKMADTDKKQNLKAKNTQALIANVEDNELTEQQRKILSLIQEKNELQQMLESITAEKEQLKTDLRENIEMMIENQEELRILGGELKRQQEIITQEKNHTMKKEEELSRTCEKLAEVEEKLKEKSQQLQEKQLKLLSVQEEMSEMQKKMSEMENVKNGLRSQELTLEHMEMERLELAQKLHENYAELKSITKERNDLKELQESFDIEREKLQDYIRELEVTGLETKEELKIAHVHLKEQQETIDELRRNISEKTAQMINIQNDLEKSNTELQEKIPVLHEEQELLPNVKEVSSTQETGHELELLRKQSKTKDSMTPACIEMEKLGLTEKLPESHDEIKSLTDERDNLRMRKEAVRAGQDQLKEDIRETWAKIREAQDKQERSFNMEEKDGAPEKMMSEMEQLKEQLKATESALQRMDVEKLEMSERLQESCDELKCITKERDNIQRLQEVLQSESNQLKENMREIIAKHLETEEELKVAHHHMKEQEETIEKLRVNLSETENELSSLQKELEITNDELQKKIQELHAKQEQFITTKEISETQEKMSALEQLKEQLKVKDSSLQSIESERLQLTEKLKESQDKIKIIIKERDELKRMQEALQMERDQLKKNIKEIVTEEYQETISTRTFSKKTDQEANIQKDLENSDAVSQEKMQELQQKEHQLLKMKPVNETQEKMCEIEYLKNQFEAQKSTLENIEKENVRLIQRLHENLEEMRSVTKERDDLRSVEETLKVERDQLQENLRETVIRDLEKQEELRIAHMHVKEHQETIDKLRDIISEKTDEISNMQTDLENTDTALKVQIQELQEKERQLLKVKNDLRENMYQAEQLKKQLETQNSTLETVETEKLRLSQKLHENLEEIKCVTEERDGLRRAEGMLRMERDQLRESLREKEAKDLEKQEELRIAHMHVKERQETIDKLWGIVSEKTDEISNMQMDLENSNAKLQEKIQQLKANEHQLFKLKEDVSETQKKMSEIERLKKQFKDQSLTLDKIEMENLNLAQQLHENLEEMKSIMKERDNLKLERDQLKEDLQKTIARDLETQQELKVAYMHLKEYQETIDKFRQRVSEKTTQISNIQKSLNKSKDELQKKIQELQKKELQLLKMKEDVNKTHKNINRMERLKQQFEAQTLSMQSVEVDNLHLTRKLHKRLEELRIVAEERDELRRIKDSLKMERDQFRETLREMIARDQQNHKEVVKYEKKLPCNGKHHLTERLRDKCSRIKELLKRYSEMYNHYECLDRLSLDLEKEVETQKELSIRVRANLSLPYPQIKQIQKLLTANQRCSMEFHRVMKKLQYVLSHVTKIKEEHHESINKFEVFFIDEVEKQNELLIKIQHLQQDYDVPSRELTDLKLSQNMDLHIEEILKDLSENDFHCIKAEFQQVLSNRKEMTQFLEEWLNTHFDTEKLKNGIQKENDRICQVNNFYNNKIIAIMNESTEFEERNATITKEWEHDLKSVKEKNEQLFKNYQTLKISLTSGVLVNAVTEDNKNLHVTSRATQLTTEKIQELETSLREAKESAMHKESKIIKLQKELEMTNDLGAKLQAQVNESNKCLEKTKEMIQVLQDKVALGAKPYKEEIEDLKTKLVKIDLEKMKTAKEFEKEITSTKATVEYQKEVIRVLRENLRRNQQAQDTSLVSECTDSQPSNKPLTCGGGSGIVQSTKALIFKSEYIRLEKEISKLKQQNEQLIKQKNELLSNNHHLSGEVKMWKERILKREAHKEVNCENSPQSPKMTRTASKRRPHTPSQCKERNLQDPVPTESPKSSFFDSRSKSLPTPQPVRYFDNSGLGLCPEEQTAGAERVGPQPSLWHTSSRKDMPECKTQ</sequence>
<evidence type="ECO:0000256" key="6">
    <source>
        <dbReference type="ARBA" id="ARBA00023175"/>
    </source>
</evidence>
<dbReference type="InterPro" id="IPR019821">
    <property type="entry name" value="Kinesin_motor_CS"/>
</dbReference>
<dbReference type="GO" id="GO:0005874">
    <property type="term" value="C:microtubule"/>
    <property type="evidence" value="ECO:0007669"/>
    <property type="project" value="TreeGrafter"/>
</dbReference>
<dbReference type="GO" id="GO:0007051">
    <property type="term" value="P:spindle organization"/>
    <property type="evidence" value="ECO:0007669"/>
    <property type="project" value="UniProtKB-ARBA"/>
</dbReference>
<dbReference type="GO" id="GO:0000779">
    <property type="term" value="C:condensed chromosome, centromeric region"/>
    <property type="evidence" value="ECO:0007669"/>
    <property type="project" value="UniProtKB-ARBA"/>
</dbReference>
<feature type="coiled-coil region" evidence="9">
    <location>
        <begin position="2160"/>
        <end position="2194"/>
    </location>
</feature>
<dbReference type="GO" id="GO:0007018">
    <property type="term" value="P:microtubule-based movement"/>
    <property type="evidence" value="ECO:0007669"/>
    <property type="project" value="InterPro"/>
</dbReference>
<dbReference type="InterPro" id="IPR036961">
    <property type="entry name" value="Kinesin_motor_dom_sf"/>
</dbReference>
<dbReference type="Pfam" id="PF00225">
    <property type="entry name" value="Kinesin"/>
    <property type="match status" value="1"/>
</dbReference>
<feature type="binding site" evidence="8">
    <location>
        <begin position="86"/>
        <end position="93"/>
    </location>
    <ligand>
        <name>ATP</name>
        <dbReference type="ChEBI" id="CHEBI:30616"/>
    </ligand>
</feature>
<feature type="coiled-coil region" evidence="9">
    <location>
        <begin position="1106"/>
        <end position="1276"/>
    </location>
</feature>
<dbReference type="CDD" id="cd01374">
    <property type="entry name" value="KISc_CENP_E"/>
    <property type="match status" value="1"/>
</dbReference>
<feature type="coiled-coil region" evidence="9">
    <location>
        <begin position="492"/>
        <end position="688"/>
    </location>
</feature>
<evidence type="ECO:0000256" key="1">
    <source>
        <dbReference type="ARBA" id="ARBA00004245"/>
    </source>
</evidence>
<reference evidence="13" key="1">
    <citation type="submission" date="2025-08" db="UniProtKB">
        <authorList>
            <consortium name="RefSeq"/>
        </authorList>
    </citation>
    <scope>IDENTIFICATION</scope>
    <source>
        <tissue evidence="13">Blood</tissue>
    </source>
</reference>
<dbReference type="KEGG" id="aju:106984702"/>
<dbReference type="RefSeq" id="XP_026917525.2">
    <property type="nucleotide sequence ID" value="XM_027061724.2"/>
</dbReference>
<feature type="compositionally biased region" description="Polar residues" evidence="10">
    <location>
        <begin position="2730"/>
        <end position="2742"/>
    </location>
</feature>
<comment type="subcellular location">
    <subcellularLocation>
        <location evidence="1">Cytoplasm</location>
        <location evidence="1">Cytoskeleton</location>
    </subcellularLocation>
</comment>
<feature type="coiled-coil region" evidence="9">
    <location>
        <begin position="2504"/>
        <end position="2538"/>
    </location>
</feature>
<proteinExistence type="inferred from homology"/>
<dbReference type="GO" id="GO:0008608">
    <property type="term" value="P:attachment of spindle microtubules to kinetochore"/>
    <property type="evidence" value="ECO:0007669"/>
    <property type="project" value="UniProtKB-ARBA"/>
</dbReference>
<dbReference type="InterPro" id="IPR001752">
    <property type="entry name" value="Kinesin_motor_dom"/>
</dbReference>
<feature type="compositionally biased region" description="Polar residues" evidence="10">
    <location>
        <begin position="2767"/>
        <end position="2781"/>
    </location>
</feature>
<dbReference type="PROSITE" id="PS00411">
    <property type="entry name" value="KINESIN_MOTOR_1"/>
    <property type="match status" value="1"/>
</dbReference>
<dbReference type="GO" id="GO:0000278">
    <property type="term" value="P:mitotic cell cycle"/>
    <property type="evidence" value="ECO:0007669"/>
    <property type="project" value="TreeGrafter"/>
</dbReference>
<dbReference type="PROSITE" id="PS50067">
    <property type="entry name" value="KINESIN_MOTOR_2"/>
    <property type="match status" value="1"/>
</dbReference>
<keyword evidence="3 8" id="KW-0547">Nucleotide-binding</keyword>
<protein>
    <submittedName>
        <fullName evidence="13">Centromere-associated protein E isoform X1</fullName>
    </submittedName>
</protein>
<feature type="domain" description="Kinesin motor" evidence="11">
    <location>
        <begin position="6"/>
        <end position="329"/>
    </location>
</feature>
<evidence type="ECO:0000256" key="5">
    <source>
        <dbReference type="ARBA" id="ARBA00023054"/>
    </source>
</evidence>
<dbReference type="GO" id="GO:0000280">
    <property type="term" value="P:nuclear division"/>
    <property type="evidence" value="ECO:0007669"/>
    <property type="project" value="UniProtKB-ARBA"/>
</dbReference>
<gene>
    <name evidence="13" type="primary">CENPE</name>
</gene>
<dbReference type="Gene3D" id="3.40.850.10">
    <property type="entry name" value="Kinesin motor domain"/>
    <property type="match status" value="1"/>
</dbReference>
<name>A0A6J1ZMS9_ACIJB</name>
<keyword evidence="12" id="KW-1185">Reference proteome</keyword>
<feature type="compositionally biased region" description="Basic and acidic residues" evidence="10">
    <location>
        <begin position="2819"/>
        <end position="2829"/>
    </location>
</feature>
<dbReference type="GO" id="GO:0043515">
    <property type="term" value="F:kinetochore binding"/>
    <property type="evidence" value="ECO:0007669"/>
    <property type="project" value="UniProtKB-ARBA"/>
</dbReference>
<evidence type="ECO:0000256" key="4">
    <source>
        <dbReference type="ARBA" id="ARBA00022840"/>
    </source>
</evidence>
<evidence type="ECO:0000313" key="12">
    <source>
        <dbReference type="Proteomes" id="UP001652583"/>
    </source>
</evidence>
<dbReference type="GO" id="GO:0005524">
    <property type="term" value="F:ATP binding"/>
    <property type="evidence" value="ECO:0007669"/>
    <property type="project" value="UniProtKB-UniRule"/>
</dbReference>
<feature type="region of interest" description="Disordered" evidence="10">
    <location>
        <begin position="995"/>
        <end position="1015"/>
    </location>
</feature>
<dbReference type="PANTHER" id="PTHR47968:SF75">
    <property type="entry name" value="CENTROMERE-ASSOCIATED PROTEIN E"/>
    <property type="match status" value="1"/>
</dbReference>
<organism evidence="12 13">
    <name type="scientific">Acinonyx jubatus</name>
    <name type="common">Cheetah</name>
    <dbReference type="NCBI Taxonomy" id="32536"/>
    <lineage>
        <taxon>Eukaryota</taxon>
        <taxon>Metazoa</taxon>
        <taxon>Chordata</taxon>
        <taxon>Craniata</taxon>
        <taxon>Vertebrata</taxon>
        <taxon>Euteleostomi</taxon>
        <taxon>Mammalia</taxon>
        <taxon>Eutheria</taxon>
        <taxon>Laurasiatheria</taxon>
        <taxon>Carnivora</taxon>
        <taxon>Feliformia</taxon>
        <taxon>Felidae</taxon>
        <taxon>Felinae</taxon>
        <taxon>Acinonyx</taxon>
    </lineage>
</organism>
<accession>A0A6J1ZMS9</accession>
<keyword evidence="6 8" id="KW-0505">Motor protein</keyword>
<evidence type="ECO:0000256" key="2">
    <source>
        <dbReference type="ARBA" id="ARBA00022490"/>
    </source>
</evidence>
<evidence type="ECO:0000256" key="8">
    <source>
        <dbReference type="PROSITE-ProRule" id="PRU00283"/>
    </source>
</evidence>
<evidence type="ECO:0000256" key="7">
    <source>
        <dbReference type="ARBA" id="ARBA00023212"/>
    </source>
</evidence>
<feature type="coiled-coil region" evidence="9">
    <location>
        <begin position="714"/>
        <end position="748"/>
    </location>
</feature>
<evidence type="ECO:0000259" key="11">
    <source>
        <dbReference type="PROSITE" id="PS50067"/>
    </source>
</evidence>
<evidence type="ECO:0000256" key="10">
    <source>
        <dbReference type="SAM" id="MobiDB-lite"/>
    </source>
</evidence>
<feature type="coiled-coil region" evidence="9">
    <location>
        <begin position="776"/>
        <end position="991"/>
    </location>
</feature>
<dbReference type="PRINTS" id="PR00380">
    <property type="entry name" value="KINESINHEAVY"/>
</dbReference>
<dbReference type="GO" id="GO:0008017">
    <property type="term" value="F:microtubule binding"/>
    <property type="evidence" value="ECO:0007669"/>
    <property type="project" value="InterPro"/>
</dbReference>
<dbReference type="GeneID" id="106984702"/>
<dbReference type="GO" id="GO:0140694">
    <property type="term" value="P:membraneless organelle assembly"/>
    <property type="evidence" value="ECO:0007669"/>
    <property type="project" value="UniProtKB-ARBA"/>
</dbReference>
<dbReference type="PANTHER" id="PTHR47968">
    <property type="entry name" value="CENTROMERE PROTEIN E"/>
    <property type="match status" value="1"/>
</dbReference>
<keyword evidence="2" id="KW-0963">Cytoplasm</keyword>
<dbReference type="GO" id="GO:0030071">
    <property type="term" value="P:regulation of mitotic metaphase/anaphase transition"/>
    <property type="evidence" value="ECO:0007669"/>
    <property type="project" value="UniProtKB-ARBA"/>
</dbReference>
<evidence type="ECO:0000313" key="13">
    <source>
        <dbReference type="RefSeq" id="XP_026917525.2"/>
    </source>
</evidence>
<evidence type="ECO:0000256" key="9">
    <source>
        <dbReference type="SAM" id="Coils"/>
    </source>
</evidence>
<dbReference type="Proteomes" id="UP001652583">
    <property type="component" value="Chromosome B1"/>
</dbReference>
<feature type="coiled-coil region" evidence="9">
    <location>
        <begin position="2453"/>
        <end position="2480"/>
    </location>
</feature>
<dbReference type="InterPro" id="IPR027417">
    <property type="entry name" value="P-loop_NTPase"/>
</dbReference>
<comment type="similarity">
    <text evidence="8">Belongs to the TRAFAC class myosin-kinesin ATPase superfamily. Kinesin family.</text>
</comment>
<keyword evidence="4 8" id="KW-0067">ATP-binding</keyword>
<feature type="coiled-coil region" evidence="9">
    <location>
        <begin position="1036"/>
        <end position="1077"/>
    </location>
</feature>
<dbReference type="SUPFAM" id="SSF52540">
    <property type="entry name" value="P-loop containing nucleoside triphosphate hydrolases"/>
    <property type="match status" value="1"/>
</dbReference>